<feature type="signal peptide" evidence="1">
    <location>
        <begin position="1"/>
        <end position="16"/>
    </location>
</feature>
<dbReference type="EMBL" id="CADCWP010000093">
    <property type="protein sequence ID" value="CAA9568113.1"/>
    <property type="molecule type" value="Genomic_DNA"/>
</dbReference>
<evidence type="ECO:0000256" key="1">
    <source>
        <dbReference type="SAM" id="SignalP"/>
    </source>
</evidence>
<accession>A0A6J4V3Q4</accession>
<name>A0A6J4V3Q4_9DEIN</name>
<reference evidence="2" key="1">
    <citation type="submission" date="2020-02" db="EMBL/GenBank/DDBJ databases">
        <authorList>
            <person name="Meier V. D."/>
        </authorList>
    </citation>
    <scope>NUCLEOTIDE SEQUENCE</scope>
    <source>
        <strain evidence="2">AVDCRST_MAG86</strain>
    </source>
</reference>
<dbReference type="AlphaFoldDB" id="A0A6J4V3Q4"/>
<gene>
    <name evidence="2" type="ORF">AVDCRST_MAG86-1269</name>
</gene>
<feature type="chain" id="PRO_5026755964" evidence="1">
    <location>
        <begin position="17"/>
        <end position="135"/>
    </location>
</feature>
<keyword evidence="1" id="KW-0732">Signal</keyword>
<evidence type="ECO:0000313" key="2">
    <source>
        <dbReference type="EMBL" id="CAA9568113.1"/>
    </source>
</evidence>
<proteinExistence type="predicted"/>
<organism evidence="2">
    <name type="scientific">uncultured Truepera sp</name>
    <dbReference type="NCBI Taxonomy" id="543023"/>
    <lineage>
        <taxon>Bacteria</taxon>
        <taxon>Thermotogati</taxon>
        <taxon>Deinococcota</taxon>
        <taxon>Deinococci</taxon>
        <taxon>Trueperales</taxon>
        <taxon>Trueperaceae</taxon>
        <taxon>Truepera</taxon>
        <taxon>environmental samples</taxon>
    </lineage>
</organism>
<protein>
    <submittedName>
        <fullName evidence="2">Uncharacterized protein</fullName>
    </submittedName>
</protein>
<sequence length="135" mass="13685">MRLIVGLLLLLTPVFAAPPEAPALGARLGIDGVPGLVVLSSSGDDAEATYTVGSPQNVQTAANVVEAHLLGQGWAGHPNIAEPPAPKPGVTQQLRSFVQGSELLTLVATQVAREAVTLQFTLVALGAPPQVAAAP</sequence>